<dbReference type="GO" id="GO:0120015">
    <property type="term" value="F:sterol transfer activity"/>
    <property type="evidence" value="ECO:0007669"/>
    <property type="project" value="TreeGrafter"/>
</dbReference>
<name>A0A6A5QRD2_AMPQU</name>
<dbReference type="GO" id="GO:0032366">
    <property type="term" value="P:intracellular sterol transport"/>
    <property type="evidence" value="ECO:0007669"/>
    <property type="project" value="TreeGrafter"/>
</dbReference>
<dbReference type="OrthoDB" id="2162691at2759"/>
<dbReference type="GO" id="GO:0005789">
    <property type="term" value="C:endoplasmic reticulum membrane"/>
    <property type="evidence" value="ECO:0007669"/>
    <property type="project" value="TreeGrafter"/>
</dbReference>
<dbReference type="Proteomes" id="UP000800096">
    <property type="component" value="Unassembled WGS sequence"/>
</dbReference>
<dbReference type="GO" id="GO:0032934">
    <property type="term" value="F:sterol binding"/>
    <property type="evidence" value="ECO:0007669"/>
    <property type="project" value="TreeGrafter"/>
</dbReference>
<keyword evidence="2" id="KW-1185">Reference proteome</keyword>
<dbReference type="PANTHER" id="PTHR23319">
    <property type="entry name" value="GRAM DOMAIN CONTAINING 1B, ISOFORM E"/>
    <property type="match status" value="1"/>
</dbReference>
<dbReference type="EMBL" id="ML979134">
    <property type="protein sequence ID" value="KAF1917390.1"/>
    <property type="molecule type" value="Genomic_DNA"/>
</dbReference>
<gene>
    <name evidence="1" type="ORF">BDU57DRAFT_513614</name>
</gene>
<protein>
    <submittedName>
        <fullName evidence="1">Uncharacterized protein</fullName>
    </submittedName>
</protein>
<evidence type="ECO:0000313" key="1">
    <source>
        <dbReference type="EMBL" id="KAF1917390.1"/>
    </source>
</evidence>
<organism evidence="1 2">
    <name type="scientific">Ampelomyces quisqualis</name>
    <name type="common">Powdery mildew agent</name>
    <dbReference type="NCBI Taxonomy" id="50730"/>
    <lineage>
        <taxon>Eukaryota</taxon>
        <taxon>Fungi</taxon>
        <taxon>Dikarya</taxon>
        <taxon>Ascomycota</taxon>
        <taxon>Pezizomycotina</taxon>
        <taxon>Dothideomycetes</taxon>
        <taxon>Pleosporomycetidae</taxon>
        <taxon>Pleosporales</taxon>
        <taxon>Pleosporineae</taxon>
        <taxon>Phaeosphaeriaceae</taxon>
        <taxon>Ampelomyces</taxon>
    </lineage>
</organism>
<dbReference type="AlphaFoldDB" id="A0A6A5QRD2"/>
<accession>A0A6A5QRD2</accession>
<evidence type="ECO:0000313" key="2">
    <source>
        <dbReference type="Proteomes" id="UP000800096"/>
    </source>
</evidence>
<sequence length="210" mass="23407">MSYATSLTTALRTAVSARAAPARVPGKGGKGKKRSKANIMDEAPAPISALAPTSQVQLSNWGLLEPVRGLLGPVADILESIFTPQIVIPLLGALLIYSWFFRGASTSVGPNQWSAAQRQVAYDEIWRHEETELWNWLEDRVALDRVQSSLAGGRISQDKDEQIRLQPRNMKEREMDEAIRITEEQLKILKHKVQKDKSKTGTNSPKEYQT</sequence>
<dbReference type="InterPro" id="IPR051482">
    <property type="entry name" value="Cholesterol_transport"/>
</dbReference>
<dbReference type="GO" id="GO:0140268">
    <property type="term" value="C:endoplasmic reticulum-plasma membrane contact site"/>
    <property type="evidence" value="ECO:0007669"/>
    <property type="project" value="TreeGrafter"/>
</dbReference>
<proteinExistence type="predicted"/>
<dbReference type="GO" id="GO:0005886">
    <property type="term" value="C:plasma membrane"/>
    <property type="evidence" value="ECO:0007669"/>
    <property type="project" value="TreeGrafter"/>
</dbReference>
<dbReference type="GO" id="GO:0005739">
    <property type="term" value="C:mitochondrion"/>
    <property type="evidence" value="ECO:0007669"/>
    <property type="project" value="TreeGrafter"/>
</dbReference>
<dbReference type="PANTHER" id="PTHR23319:SF4">
    <property type="entry name" value="GRAM DOMAIN CONTAINING 1B, ISOFORM E"/>
    <property type="match status" value="1"/>
</dbReference>
<dbReference type="GO" id="GO:0032541">
    <property type="term" value="C:cortical endoplasmic reticulum"/>
    <property type="evidence" value="ECO:0007669"/>
    <property type="project" value="TreeGrafter"/>
</dbReference>
<reference evidence="1" key="1">
    <citation type="journal article" date="2020" name="Stud. Mycol.">
        <title>101 Dothideomycetes genomes: a test case for predicting lifestyles and emergence of pathogens.</title>
        <authorList>
            <person name="Haridas S."/>
            <person name="Albert R."/>
            <person name="Binder M."/>
            <person name="Bloem J."/>
            <person name="Labutti K."/>
            <person name="Salamov A."/>
            <person name="Andreopoulos B."/>
            <person name="Baker S."/>
            <person name="Barry K."/>
            <person name="Bills G."/>
            <person name="Bluhm B."/>
            <person name="Cannon C."/>
            <person name="Castanera R."/>
            <person name="Culley D."/>
            <person name="Daum C."/>
            <person name="Ezra D."/>
            <person name="Gonzalez J."/>
            <person name="Henrissat B."/>
            <person name="Kuo A."/>
            <person name="Liang C."/>
            <person name="Lipzen A."/>
            <person name="Lutzoni F."/>
            <person name="Magnuson J."/>
            <person name="Mondo S."/>
            <person name="Nolan M."/>
            <person name="Ohm R."/>
            <person name="Pangilinan J."/>
            <person name="Park H.-J."/>
            <person name="Ramirez L."/>
            <person name="Alfaro M."/>
            <person name="Sun H."/>
            <person name="Tritt A."/>
            <person name="Yoshinaga Y."/>
            <person name="Zwiers L.-H."/>
            <person name="Turgeon B."/>
            <person name="Goodwin S."/>
            <person name="Spatafora J."/>
            <person name="Crous P."/>
            <person name="Grigoriev I."/>
        </authorList>
    </citation>
    <scope>NUCLEOTIDE SEQUENCE</scope>
    <source>
        <strain evidence="1">HMLAC05119</strain>
    </source>
</reference>